<evidence type="ECO:0000313" key="3">
    <source>
        <dbReference type="Proteomes" id="UP000242287"/>
    </source>
</evidence>
<evidence type="ECO:0000313" key="2">
    <source>
        <dbReference type="EMBL" id="PFH44720.1"/>
    </source>
</evidence>
<reference evidence="2 3" key="1">
    <citation type="submission" date="2014-02" db="EMBL/GenBank/DDBJ databases">
        <title>Transposable element dynamics among asymbiotic and ectomycorrhizal Amanita fungi.</title>
        <authorList>
            <consortium name="DOE Joint Genome Institute"/>
            <person name="Hess J."/>
            <person name="Skrede I."/>
            <person name="Wolfe B."/>
            <person name="LaButti K."/>
            <person name="Ohm R.A."/>
            <person name="Grigoriev I.V."/>
            <person name="Pringle A."/>
        </authorList>
    </citation>
    <scope>NUCLEOTIDE SEQUENCE [LARGE SCALE GENOMIC DNA]</scope>
    <source>
        <strain evidence="2 3">SKay4041</strain>
    </source>
</reference>
<dbReference type="InterPro" id="IPR008266">
    <property type="entry name" value="Tyr_kinase_AS"/>
</dbReference>
<dbReference type="SUPFAM" id="SSF56112">
    <property type="entry name" value="Protein kinase-like (PK-like)"/>
    <property type="match status" value="1"/>
</dbReference>
<dbReference type="OrthoDB" id="538607at2759"/>
<name>A0A2A9NAH4_9AGAR</name>
<dbReference type="InterPro" id="IPR001245">
    <property type="entry name" value="Ser-Thr/Tyr_kinase_cat_dom"/>
</dbReference>
<dbReference type="Proteomes" id="UP000242287">
    <property type="component" value="Unassembled WGS sequence"/>
</dbReference>
<keyword evidence="3" id="KW-1185">Reference proteome</keyword>
<dbReference type="InterPro" id="IPR051681">
    <property type="entry name" value="Ser/Thr_Kinases-Pseudokinases"/>
</dbReference>
<sequence>MAIPDSVDIGALITKREEQPIRLGQFSDIFTSKFSKGRDGIVCVKVLRGARDDNRVTSELRENLLKHARVWVTLKHPNIVQFYGLAFDCGPLPALIMDYYPIGNAFEYLKKRSLSPIQRVELLRDVASGLNYLHNLNPPIVHGDIRAANILVDGDFHGSIVDYELAFIINTSDFTTYKTAGAARWIAPELISSVDDDDYQGPEYTTHSDIFAFGMTIIEIFTGQEPFAAVKQDFRVMRLIRDGKRPNMPQEIQEIPLLTKLIEDCWHAESSFRPTSWETVIQLGLIMEGLRPPLSQLLLSMILSPIYRVFNVVS</sequence>
<dbReference type="PROSITE" id="PS50011">
    <property type="entry name" value="PROTEIN_KINASE_DOM"/>
    <property type="match status" value="1"/>
</dbReference>
<evidence type="ECO:0000259" key="1">
    <source>
        <dbReference type="PROSITE" id="PS50011"/>
    </source>
</evidence>
<dbReference type="EMBL" id="KZ302983">
    <property type="protein sequence ID" value="PFH44720.1"/>
    <property type="molecule type" value="Genomic_DNA"/>
</dbReference>
<dbReference type="PANTHER" id="PTHR44329">
    <property type="entry name" value="SERINE/THREONINE-PROTEIN KINASE TNNI3K-RELATED"/>
    <property type="match status" value="1"/>
</dbReference>
<accession>A0A2A9NAH4</accession>
<organism evidence="2 3">
    <name type="scientific">Amanita thiersii Skay4041</name>
    <dbReference type="NCBI Taxonomy" id="703135"/>
    <lineage>
        <taxon>Eukaryota</taxon>
        <taxon>Fungi</taxon>
        <taxon>Dikarya</taxon>
        <taxon>Basidiomycota</taxon>
        <taxon>Agaricomycotina</taxon>
        <taxon>Agaricomycetes</taxon>
        <taxon>Agaricomycetidae</taxon>
        <taxon>Agaricales</taxon>
        <taxon>Pluteineae</taxon>
        <taxon>Amanitaceae</taxon>
        <taxon>Amanita</taxon>
    </lineage>
</organism>
<feature type="domain" description="Protein kinase" evidence="1">
    <location>
        <begin position="15"/>
        <end position="285"/>
    </location>
</feature>
<dbReference type="Pfam" id="PF07714">
    <property type="entry name" value="PK_Tyr_Ser-Thr"/>
    <property type="match status" value="1"/>
</dbReference>
<dbReference type="GO" id="GO:0004674">
    <property type="term" value="F:protein serine/threonine kinase activity"/>
    <property type="evidence" value="ECO:0007669"/>
    <property type="project" value="TreeGrafter"/>
</dbReference>
<dbReference type="InterPro" id="IPR011009">
    <property type="entry name" value="Kinase-like_dom_sf"/>
</dbReference>
<dbReference type="InterPro" id="IPR000719">
    <property type="entry name" value="Prot_kinase_dom"/>
</dbReference>
<proteinExistence type="predicted"/>
<protein>
    <recommendedName>
        <fullName evidence="1">Protein kinase domain-containing protein</fullName>
    </recommendedName>
</protein>
<gene>
    <name evidence="2" type="ORF">AMATHDRAFT_72209</name>
</gene>
<dbReference type="AlphaFoldDB" id="A0A2A9NAH4"/>
<dbReference type="GO" id="GO:0005524">
    <property type="term" value="F:ATP binding"/>
    <property type="evidence" value="ECO:0007669"/>
    <property type="project" value="InterPro"/>
</dbReference>
<dbReference type="Gene3D" id="1.10.510.10">
    <property type="entry name" value="Transferase(Phosphotransferase) domain 1"/>
    <property type="match status" value="1"/>
</dbReference>
<dbReference type="PROSITE" id="PS00109">
    <property type="entry name" value="PROTEIN_KINASE_TYR"/>
    <property type="match status" value="1"/>
</dbReference>
<dbReference type="STRING" id="703135.A0A2A9NAH4"/>